<evidence type="ECO:0000313" key="3">
    <source>
        <dbReference type="Proteomes" id="UP000194218"/>
    </source>
</evidence>
<reference evidence="2 3" key="1">
    <citation type="submission" date="2017-05" db="EMBL/GenBank/DDBJ databases">
        <title>Complete genome sequence of Streptomyces sp. SCSIO 03032 revealed the diverse biosynthetic pathways for its bioactive secondary metabolites.</title>
        <authorList>
            <person name="Ma L."/>
            <person name="Zhu Y."/>
            <person name="Zhang W."/>
            <person name="Zhang G."/>
            <person name="Tian X."/>
            <person name="Zhang S."/>
            <person name="Zhang C."/>
        </authorList>
    </citation>
    <scope>NUCLEOTIDE SEQUENCE [LARGE SCALE GENOMIC DNA]</scope>
    <source>
        <strain evidence="2 3">SCSIO 03032</strain>
    </source>
</reference>
<name>A0A1W7CW55_9ACTN</name>
<dbReference type="Proteomes" id="UP000194218">
    <property type="component" value="Chromosome"/>
</dbReference>
<feature type="region of interest" description="Disordered" evidence="1">
    <location>
        <begin position="335"/>
        <end position="354"/>
    </location>
</feature>
<organism evidence="2 3">
    <name type="scientific">Streptomyces marincola</name>
    <dbReference type="NCBI Taxonomy" id="2878388"/>
    <lineage>
        <taxon>Bacteria</taxon>
        <taxon>Bacillati</taxon>
        <taxon>Actinomycetota</taxon>
        <taxon>Actinomycetes</taxon>
        <taxon>Kitasatosporales</taxon>
        <taxon>Streptomycetaceae</taxon>
        <taxon>Streptomyces</taxon>
    </lineage>
</organism>
<dbReference type="AlphaFoldDB" id="A0A1W7CW55"/>
<evidence type="ECO:0000256" key="1">
    <source>
        <dbReference type="SAM" id="MobiDB-lite"/>
    </source>
</evidence>
<evidence type="ECO:0000313" key="2">
    <source>
        <dbReference type="EMBL" id="ARQ68946.1"/>
    </source>
</evidence>
<sequence length="354" mass="38562">MTDARAETLAFAESPVQLLNTLEWAHSTAPGAFTVVILPPHDPTSRGQLRRMAQLARDSGCRVLWREARGGAVTPSRALAALAGPLRRARRLVIGDPFSHYLQLLLSMAGRCDVVVVDDGTATMEFTAQLARGERLVRWHRPAARGPRSALFTPVARRAVRRLTPGQGRSVEVFTAMQVEAMDGITVTDNTFSWTRTHFPAPRLTGGADLVGTSLVETGVLEEERYISAVAELAAEHGVTRYFAHRKEGGEKLRRLAQRAGVEIVRPDLPLELVARRGPIGSTILSFPSTVVHTLPRVLSDTGVRVVVRDVAETWFTEGVTERASGFLAQVTSTARGTHELASRPERRTGDDAG</sequence>
<keyword evidence="3" id="KW-1185">Reference proteome</keyword>
<dbReference type="RefSeq" id="WP_086158445.1">
    <property type="nucleotide sequence ID" value="NZ_CP021121.1"/>
</dbReference>
<dbReference type="OrthoDB" id="8477782at2"/>
<accession>A0A1W7CW55</accession>
<dbReference type="KEGG" id="smao:CAG99_08785"/>
<feature type="compositionally biased region" description="Basic and acidic residues" evidence="1">
    <location>
        <begin position="337"/>
        <end position="354"/>
    </location>
</feature>
<gene>
    <name evidence="2" type="ORF">CAG99_08785</name>
</gene>
<dbReference type="EMBL" id="CP021121">
    <property type="protein sequence ID" value="ARQ68946.1"/>
    <property type="molecule type" value="Genomic_DNA"/>
</dbReference>
<protein>
    <submittedName>
        <fullName evidence="2">Uncharacterized protein</fullName>
    </submittedName>
</protein>
<proteinExistence type="predicted"/>